<accession>A0A0D6JXI3</accession>
<gene>
    <name evidence="1" type="ORF">BN996_03807</name>
</gene>
<proteinExistence type="predicted"/>
<dbReference type="EMBL" id="CSTE01000006">
    <property type="protein sequence ID" value="CQR53808.1"/>
    <property type="molecule type" value="Genomic_DNA"/>
</dbReference>
<dbReference type="AlphaFoldDB" id="A0A0D6JXI3"/>
<sequence>MEYELTCLYGCGHTSTADSRESVGVLVMEHMDDEHDTPVDPLEAGELALKRFDGASLRQARQ</sequence>
<name>A0A0D6JXI3_9EURY</name>
<organism evidence="1 2">
    <name type="scientific">Haloferax massiliensis</name>
    <dbReference type="NCBI Taxonomy" id="1476858"/>
    <lineage>
        <taxon>Archaea</taxon>
        <taxon>Methanobacteriati</taxon>
        <taxon>Methanobacteriota</taxon>
        <taxon>Stenosarchaea group</taxon>
        <taxon>Halobacteria</taxon>
        <taxon>Halobacteriales</taxon>
        <taxon>Haloferacaceae</taxon>
        <taxon>Haloferax</taxon>
    </lineage>
</organism>
<dbReference type="OrthoDB" id="284272at2157"/>
<dbReference type="Proteomes" id="UP000198902">
    <property type="component" value="Unassembled WGS sequence"/>
</dbReference>
<evidence type="ECO:0000313" key="2">
    <source>
        <dbReference type="Proteomes" id="UP000198902"/>
    </source>
</evidence>
<evidence type="ECO:0008006" key="3">
    <source>
        <dbReference type="Google" id="ProtNLM"/>
    </source>
</evidence>
<protein>
    <recommendedName>
        <fullName evidence="3">DUF1059 domain-containing protein</fullName>
    </recommendedName>
</protein>
<keyword evidence="2" id="KW-1185">Reference proteome</keyword>
<dbReference type="RefSeq" id="WP_042661863.1">
    <property type="nucleotide sequence ID" value="NZ_CABLRR010000006.1"/>
</dbReference>
<reference evidence="2" key="1">
    <citation type="submission" date="2015-03" db="EMBL/GenBank/DDBJ databases">
        <authorList>
            <person name="Urmite Genomes"/>
        </authorList>
    </citation>
    <scope>NUCLEOTIDE SEQUENCE [LARGE SCALE GENOMIC DNA]</scope>
    <source>
        <strain evidence="2">Arc-Hr</strain>
    </source>
</reference>
<evidence type="ECO:0000313" key="1">
    <source>
        <dbReference type="EMBL" id="CQR53808.1"/>
    </source>
</evidence>